<dbReference type="InterPro" id="IPR013087">
    <property type="entry name" value="Znf_C2H2_type"/>
</dbReference>
<name>A0A9P7BMS2_RHIOR</name>
<dbReference type="GO" id="GO:0005634">
    <property type="term" value="C:nucleus"/>
    <property type="evidence" value="ECO:0007669"/>
    <property type="project" value="UniProtKB-SubCell"/>
</dbReference>
<feature type="domain" description="C2H2-type" evidence="9">
    <location>
        <begin position="250"/>
        <end position="277"/>
    </location>
</feature>
<evidence type="ECO:0000259" key="9">
    <source>
        <dbReference type="PROSITE" id="PS50157"/>
    </source>
</evidence>
<dbReference type="PANTHER" id="PTHR23235">
    <property type="entry name" value="KRUEPPEL-LIKE TRANSCRIPTION FACTOR"/>
    <property type="match status" value="1"/>
</dbReference>
<feature type="domain" description="C2H2-type" evidence="9">
    <location>
        <begin position="220"/>
        <end position="249"/>
    </location>
</feature>
<dbReference type="GO" id="GO:0000981">
    <property type="term" value="F:DNA-binding transcription factor activity, RNA polymerase II-specific"/>
    <property type="evidence" value="ECO:0007669"/>
    <property type="project" value="TreeGrafter"/>
</dbReference>
<dbReference type="FunFam" id="3.30.160.60:FF:000065">
    <property type="entry name" value="B-cell CLL/lymphoma 6, member B"/>
    <property type="match status" value="1"/>
</dbReference>
<evidence type="ECO:0000256" key="8">
    <source>
        <dbReference type="SAM" id="MobiDB-lite"/>
    </source>
</evidence>
<dbReference type="InterPro" id="IPR036236">
    <property type="entry name" value="Znf_C2H2_sf"/>
</dbReference>
<dbReference type="Proteomes" id="UP000716291">
    <property type="component" value="Unassembled WGS sequence"/>
</dbReference>
<dbReference type="PROSITE" id="PS50157">
    <property type="entry name" value="ZINC_FINGER_C2H2_2"/>
    <property type="match status" value="3"/>
</dbReference>
<keyword evidence="3" id="KW-0677">Repeat</keyword>
<dbReference type="PROSITE" id="PS00028">
    <property type="entry name" value="ZINC_FINGER_C2H2_1"/>
    <property type="match status" value="2"/>
</dbReference>
<evidence type="ECO:0000256" key="7">
    <source>
        <dbReference type="PROSITE-ProRule" id="PRU00042"/>
    </source>
</evidence>
<comment type="caution">
    <text evidence="10">The sequence shown here is derived from an EMBL/GenBank/DDBJ whole genome shotgun (WGS) entry which is preliminary data.</text>
</comment>
<feature type="domain" description="C2H2-type" evidence="9">
    <location>
        <begin position="278"/>
        <end position="302"/>
    </location>
</feature>
<evidence type="ECO:0000256" key="3">
    <source>
        <dbReference type="ARBA" id="ARBA00022737"/>
    </source>
</evidence>
<evidence type="ECO:0000256" key="5">
    <source>
        <dbReference type="ARBA" id="ARBA00022833"/>
    </source>
</evidence>
<dbReference type="PANTHER" id="PTHR23235:SF120">
    <property type="entry name" value="KRUPPEL-LIKE FACTOR 15"/>
    <property type="match status" value="1"/>
</dbReference>
<organism evidence="10 11">
    <name type="scientific">Rhizopus oryzae</name>
    <name type="common">Mucormycosis agent</name>
    <name type="synonym">Rhizopus arrhizus var. delemar</name>
    <dbReference type="NCBI Taxonomy" id="64495"/>
    <lineage>
        <taxon>Eukaryota</taxon>
        <taxon>Fungi</taxon>
        <taxon>Fungi incertae sedis</taxon>
        <taxon>Mucoromycota</taxon>
        <taxon>Mucoromycotina</taxon>
        <taxon>Mucoromycetes</taxon>
        <taxon>Mucorales</taxon>
        <taxon>Mucorineae</taxon>
        <taxon>Rhizopodaceae</taxon>
        <taxon>Rhizopus</taxon>
    </lineage>
</organism>
<evidence type="ECO:0000313" key="11">
    <source>
        <dbReference type="Proteomes" id="UP000716291"/>
    </source>
</evidence>
<evidence type="ECO:0000256" key="4">
    <source>
        <dbReference type="ARBA" id="ARBA00022771"/>
    </source>
</evidence>
<dbReference type="SMART" id="SM00355">
    <property type="entry name" value="ZnF_C2H2"/>
    <property type="match status" value="3"/>
</dbReference>
<reference evidence="10" key="1">
    <citation type="journal article" date="2020" name="Microb. Genom.">
        <title>Genetic diversity of clinical and environmental Mucorales isolates obtained from an investigation of mucormycosis cases among solid organ transplant recipients.</title>
        <authorList>
            <person name="Nguyen M.H."/>
            <person name="Kaul D."/>
            <person name="Muto C."/>
            <person name="Cheng S.J."/>
            <person name="Richter R.A."/>
            <person name="Bruno V.M."/>
            <person name="Liu G."/>
            <person name="Beyhan S."/>
            <person name="Sundermann A.J."/>
            <person name="Mounaud S."/>
            <person name="Pasculle A.W."/>
            <person name="Nierman W.C."/>
            <person name="Driscoll E."/>
            <person name="Cumbie R."/>
            <person name="Clancy C.J."/>
            <person name="Dupont C.L."/>
        </authorList>
    </citation>
    <scope>NUCLEOTIDE SEQUENCE</scope>
    <source>
        <strain evidence="10">GL11</strain>
    </source>
</reference>
<dbReference type="Pfam" id="PF00096">
    <property type="entry name" value="zf-C2H2"/>
    <property type="match status" value="2"/>
</dbReference>
<dbReference type="EMBL" id="JAANQT010002366">
    <property type="protein sequence ID" value="KAG1302581.1"/>
    <property type="molecule type" value="Genomic_DNA"/>
</dbReference>
<comment type="subcellular location">
    <subcellularLocation>
        <location evidence="1">Nucleus</location>
    </subcellularLocation>
</comment>
<feature type="region of interest" description="Disordered" evidence="8">
    <location>
        <begin position="203"/>
        <end position="223"/>
    </location>
</feature>
<keyword evidence="11" id="KW-1185">Reference proteome</keyword>
<keyword evidence="4 7" id="KW-0863">Zinc-finger</keyword>
<proteinExistence type="predicted"/>
<keyword evidence="2" id="KW-0479">Metal-binding</keyword>
<evidence type="ECO:0000313" key="10">
    <source>
        <dbReference type="EMBL" id="KAG1302581.1"/>
    </source>
</evidence>
<dbReference type="GO" id="GO:0008270">
    <property type="term" value="F:zinc ion binding"/>
    <property type="evidence" value="ECO:0007669"/>
    <property type="project" value="UniProtKB-KW"/>
</dbReference>
<protein>
    <recommendedName>
        <fullName evidence="9">C2H2-type domain-containing protein</fullName>
    </recommendedName>
</protein>
<evidence type="ECO:0000256" key="2">
    <source>
        <dbReference type="ARBA" id="ARBA00022723"/>
    </source>
</evidence>
<sequence length="314" mass="35239">MWSSSYNSYQSINNQNTDPNFLNFFSQSELYPQGSGFPLITPLVPILSQNIPQTNRNNRLSLEIQPCISITEPTPVTAPPPLELVDRFIAAHSSELTTQQPQPSPSFLDEFLNAGHQGTDWLCWTPNMQLSPASSMNTTDDFDTSSFHSLDLLNQVVIPSSPSFEEHLAVKKIPTTRNRGLSEPPKPSHDLISTAQKAVSVRRTLSEKRARSNSTENGSHACPHPGCGKVFNRPYNLSSHMRTHTSEKPFACSHCGRKFARQHDRNRHEKLHWGIKPFACQYCNKTFARMDALSRHLRVENGCVNSVTKNESTP</sequence>
<gene>
    <name evidence="10" type="ORF">G6F64_010803</name>
</gene>
<evidence type="ECO:0000256" key="6">
    <source>
        <dbReference type="ARBA" id="ARBA00023242"/>
    </source>
</evidence>
<keyword evidence="5" id="KW-0862">Zinc</keyword>
<dbReference type="AlphaFoldDB" id="A0A9P7BMS2"/>
<evidence type="ECO:0000256" key="1">
    <source>
        <dbReference type="ARBA" id="ARBA00004123"/>
    </source>
</evidence>
<dbReference type="GO" id="GO:0000978">
    <property type="term" value="F:RNA polymerase II cis-regulatory region sequence-specific DNA binding"/>
    <property type="evidence" value="ECO:0007669"/>
    <property type="project" value="TreeGrafter"/>
</dbReference>
<dbReference type="FunFam" id="3.30.160.60:FF:000145">
    <property type="entry name" value="Zinc finger protein 574"/>
    <property type="match status" value="1"/>
</dbReference>
<dbReference type="Gene3D" id="3.30.160.60">
    <property type="entry name" value="Classic Zinc Finger"/>
    <property type="match status" value="3"/>
</dbReference>
<accession>A0A9P7BMS2</accession>
<dbReference type="FunFam" id="3.30.160.60:FF:000125">
    <property type="entry name" value="Putative zinc finger protein 143"/>
    <property type="match status" value="1"/>
</dbReference>
<keyword evidence="6" id="KW-0539">Nucleus</keyword>
<dbReference type="SUPFAM" id="SSF57667">
    <property type="entry name" value="beta-beta-alpha zinc fingers"/>
    <property type="match status" value="2"/>
</dbReference>